<dbReference type="RefSeq" id="XP_009012802.1">
    <property type="nucleotide sequence ID" value="XM_009014554.1"/>
</dbReference>
<reference evidence="13" key="3">
    <citation type="submission" date="2015-06" db="UniProtKB">
        <authorList>
            <consortium name="EnsemblMetazoa"/>
        </authorList>
    </citation>
    <scope>IDENTIFICATION</scope>
</reference>
<evidence type="ECO:0000256" key="9">
    <source>
        <dbReference type="ARBA" id="ARBA00031864"/>
    </source>
</evidence>
<dbReference type="InParanoid" id="T1F0V0"/>
<organism evidence="13 14">
    <name type="scientific">Helobdella robusta</name>
    <name type="common">Californian leech</name>
    <dbReference type="NCBI Taxonomy" id="6412"/>
    <lineage>
        <taxon>Eukaryota</taxon>
        <taxon>Metazoa</taxon>
        <taxon>Spiralia</taxon>
        <taxon>Lophotrochozoa</taxon>
        <taxon>Annelida</taxon>
        <taxon>Clitellata</taxon>
        <taxon>Hirudinea</taxon>
        <taxon>Rhynchobdellida</taxon>
        <taxon>Glossiphoniidae</taxon>
        <taxon>Helobdella</taxon>
    </lineage>
</organism>
<feature type="region of interest" description="Disordered" evidence="10">
    <location>
        <begin position="1"/>
        <end position="25"/>
    </location>
</feature>
<comment type="subunit">
    <text evidence="4">Part of a tri-snRNP complex.</text>
</comment>
<dbReference type="GO" id="GO:0006397">
    <property type="term" value="P:mRNA processing"/>
    <property type="evidence" value="ECO:0007669"/>
    <property type="project" value="UniProtKB-KW"/>
</dbReference>
<dbReference type="Proteomes" id="UP000015101">
    <property type="component" value="Unassembled WGS sequence"/>
</dbReference>
<feature type="region of interest" description="Disordered" evidence="10">
    <location>
        <begin position="42"/>
        <end position="70"/>
    </location>
</feature>
<keyword evidence="8" id="KW-0539">Nucleus</keyword>
<evidence type="ECO:0000256" key="10">
    <source>
        <dbReference type="SAM" id="MobiDB-lite"/>
    </source>
</evidence>
<dbReference type="KEGG" id="hro:HELRODRAFT_168686"/>
<comment type="similarity">
    <text evidence="3">Belongs to the SNUT3 family.</text>
</comment>
<evidence type="ECO:0000256" key="2">
    <source>
        <dbReference type="ARBA" id="ARBA00004123"/>
    </source>
</evidence>
<dbReference type="Pfam" id="PF08648">
    <property type="entry name" value="SNRNP27"/>
    <property type="match status" value="1"/>
</dbReference>
<feature type="compositionally biased region" description="Acidic residues" evidence="10">
    <location>
        <begin position="61"/>
        <end position="70"/>
    </location>
</feature>
<dbReference type="eggNOG" id="KOG3263">
    <property type="taxonomic scope" value="Eukaryota"/>
</dbReference>
<accession>T1F0V0</accession>
<dbReference type="PANTHER" id="PTHR31077:SF1">
    <property type="entry name" value="U4_U6.U5 SMALL NUCLEAR RIBONUCLEOPROTEIN 27 KDA PROTEIN"/>
    <property type="match status" value="1"/>
</dbReference>
<protein>
    <recommendedName>
        <fullName evidence="5">U4/U6.U5 small nuclear ribonucleoprotein 27 kDa protein</fullName>
    </recommendedName>
    <alternativeName>
        <fullName evidence="9">U4/U6.U5 tri-snRNP-associated protein 3</fullName>
    </alternativeName>
</protein>
<feature type="compositionally biased region" description="Basic and acidic residues" evidence="10">
    <location>
        <begin position="50"/>
        <end position="60"/>
    </location>
</feature>
<dbReference type="GeneID" id="20202450"/>
<name>T1F0V0_HELRO</name>
<dbReference type="InterPro" id="IPR013957">
    <property type="entry name" value="SNRNP27"/>
</dbReference>
<keyword evidence="14" id="KW-1185">Reference proteome</keyword>
<proteinExistence type="inferred from homology"/>
<evidence type="ECO:0000313" key="14">
    <source>
        <dbReference type="Proteomes" id="UP000015101"/>
    </source>
</evidence>
<evidence type="ECO:0000256" key="1">
    <source>
        <dbReference type="ARBA" id="ARBA00003632"/>
    </source>
</evidence>
<evidence type="ECO:0000256" key="3">
    <source>
        <dbReference type="ARBA" id="ARBA00008218"/>
    </source>
</evidence>
<reference evidence="12 14" key="2">
    <citation type="journal article" date="2013" name="Nature">
        <title>Insights into bilaterian evolution from three spiralian genomes.</title>
        <authorList>
            <person name="Simakov O."/>
            <person name="Marletaz F."/>
            <person name="Cho S.J."/>
            <person name="Edsinger-Gonzales E."/>
            <person name="Havlak P."/>
            <person name="Hellsten U."/>
            <person name="Kuo D.H."/>
            <person name="Larsson T."/>
            <person name="Lv J."/>
            <person name="Arendt D."/>
            <person name="Savage R."/>
            <person name="Osoegawa K."/>
            <person name="de Jong P."/>
            <person name="Grimwood J."/>
            <person name="Chapman J.A."/>
            <person name="Shapiro H."/>
            <person name="Aerts A."/>
            <person name="Otillar R.P."/>
            <person name="Terry A.Y."/>
            <person name="Boore J.L."/>
            <person name="Grigoriev I.V."/>
            <person name="Lindberg D.R."/>
            <person name="Seaver E.C."/>
            <person name="Weisblat D.A."/>
            <person name="Putnam N.H."/>
            <person name="Rokhsar D.S."/>
        </authorList>
    </citation>
    <scope>NUCLEOTIDE SEQUENCE</scope>
</reference>
<evidence type="ECO:0000256" key="5">
    <source>
        <dbReference type="ARBA" id="ARBA00014357"/>
    </source>
</evidence>
<gene>
    <name evidence="13" type="primary">20202450</name>
    <name evidence="12" type="ORF">HELRODRAFT_168686</name>
</gene>
<dbReference type="HOGENOM" id="CLU_1972877_0_0_1"/>
<dbReference type="GO" id="GO:0005634">
    <property type="term" value="C:nucleus"/>
    <property type="evidence" value="ECO:0007669"/>
    <property type="project" value="UniProtKB-SubCell"/>
</dbReference>
<evidence type="ECO:0000313" key="13">
    <source>
        <dbReference type="EnsemblMetazoa" id="HelroP168686"/>
    </source>
</evidence>
<dbReference type="GO" id="GO:0008380">
    <property type="term" value="P:RNA splicing"/>
    <property type="evidence" value="ECO:0007669"/>
    <property type="project" value="UniProtKB-KW"/>
</dbReference>
<dbReference type="OrthoDB" id="21368at2759"/>
<dbReference type="CTD" id="20202450"/>
<dbReference type="PANTHER" id="PTHR31077">
    <property type="entry name" value="U4/U6.U5 SMALL NUCLEAR RIBONUCLEOPROTEIN 27 KDA PROTEIN"/>
    <property type="match status" value="1"/>
</dbReference>
<keyword evidence="7" id="KW-0508">mRNA splicing</keyword>
<feature type="domain" description="U4/U6.U5 small nuclear ribonucleoprotein 27kDa protein" evidence="11">
    <location>
        <begin position="71"/>
        <end position="125"/>
    </location>
</feature>
<evidence type="ECO:0000313" key="12">
    <source>
        <dbReference type="EMBL" id="ESO08780.1"/>
    </source>
</evidence>
<dbReference type="AlphaFoldDB" id="T1F0V0"/>
<evidence type="ECO:0000256" key="7">
    <source>
        <dbReference type="ARBA" id="ARBA00023187"/>
    </source>
</evidence>
<evidence type="ECO:0000256" key="6">
    <source>
        <dbReference type="ARBA" id="ARBA00022664"/>
    </source>
</evidence>
<dbReference type="STRING" id="6412.T1F0V0"/>
<reference evidence="14" key="1">
    <citation type="submission" date="2012-12" db="EMBL/GenBank/DDBJ databases">
        <authorList>
            <person name="Hellsten U."/>
            <person name="Grimwood J."/>
            <person name="Chapman J.A."/>
            <person name="Shapiro H."/>
            <person name="Aerts A."/>
            <person name="Otillar R.P."/>
            <person name="Terry A.Y."/>
            <person name="Boore J.L."/>
            <person name="Simakov O."/>
            <person name="Marletaz F."/>
            <person name="Cho S.-J."/>
            <person name="Edsinger-Gonzales E."/>
            <person name="Havlak P."/>
            <person name="Kuo D.-H."/>
            <person name="Larsson T."/>
            <person name="Lv J."/>
            <person name="Arendt D."/>
            <person name="Savage R."/>
            <person name="Osoegawa K."/>
            <person name="de Jong P."/>
            <person name="Lindberg D.R."/>
            <person name="Seaver E.C."/>
            <person name="Weisblat D.A."/>
            <person name="Putnam N.H."/>
            <person name="Grigoriev I.V."/>
            <person name="Rokhsar D.S."/>
        </authorList>
    </citation>
    <scope>NUCLEOTIDE SEQUENCE</scope>
</reference>
<dbReference type="EMBL" id="KB096023">
    <property type="protein sequence ID" value="ESO08780.1"/>
    <property type="molecule type" value="Genomic_DNA"/>
</dbReference>
<dbReference type="EnsemblMetazoa" id="HelroT168686">
    <property type="protein sequence ID" value="HelroP168686"/>
    <property type="gene ID" value="HelroG168686"/>
</dbReference>
<comment type="subcellular location">
    <subcellularLocation>
        <location evidence="2">Nucleus</location>
    </subcellularLocation>
</comment>
<dbReference type="EMBL" id="AMQM01003057">
    <property type="status" value="NOT_ANNOTATED_CDS"/>
    <property type="molecule type" value="Genomic_DNA"/>
</dbReference>
<keyword evidence="6" id="KW-0507">mRNA processing</keyword>
<evidence type="ECO:0000259" key="11">
    <source>
        <dbReference type="Pfam" id="PF08648"/>
    </source>
</evidence>
<comment type="function">
    <text evidence="1">May play a role in mRNA splicing.</text>
</comment>
<evidence type="ECO:0000256" key="4">
    <source>
        <dbReference type="ARBA" id="ARBA00011825"/>
    </source>
</evidence>
<sequence length="127" mass="14673">MIKEKDLDLVLDPEKKRETEKERADQLGQWIEIVRENVIDDAITDQNLGPHDDDTDHLEDQDPGESEDITEEELAMRKAMGFSSFDSTKGKKVDGTDISCINVVQKRKYRQYMNRRGGFNRPLDFVA</sequence>
<evidence type="ECO:0000256" key="8">
    <source>
        <dbReference type="ARBA" id="ARBA00023242"/>
    </source>
</evidence>